<dbReference type="EMBL" id="MU006290">
    <property type="protein sequence ID" value="KAF2855531.1"/>
    <property type="molecule type" value="Genomic_DNA"/>
</dbReference>
<feature type="region of interest" description="Disordered" evidence="1">
    <location>
        <begin position="150"/>
        <end position="208"/>
    </location>
</feature>
<proteinExistence type="predicted"/>
<evidence type="ECO:0000313" key="2">
    <source>
        <dbReference type="EMBL" id="KAF2855531.1"/>
    </source>
</evidence>
<dbReference type="AlphaFoldDB" id="A0A6A7BJ63"/>
<sequence>MATANVPYRVYYTKIEKFLTKFYAGLSCYRDKFPPDQLAILPETIAHHLRQRRTRLLALCSHEDLIASYDRCFRFSGSDDTGRAVLKRAVPPFILSLNIVELLCASHILPVLAPSVTRSISWPSQQLRPSIFLPSGVGNVSCMPQSLASDVSVPASPTTSPEYSPPPIRTPSSSRLQDERAPYTGGAMTLPHRQDGLLFPDESPDDESTYNLFPEELNLRKSTPQEFATIITKVLRE</sequence>
<name>A0A6A7BJ63_9PLEO</name>
<gene>
    <name evidence="2" type="ORF">T440DRAFT_474929</name>
</gene>
<dbReference type="OrthoDB" id="3794105at2759"/>
<evidence type="ECO:0000256" key="1">
    <source>
        <dbReference type="SAM" id="MobiDB-lite"/>
    </source>
</evidence>
<evidence type="ECO:0000313" key="3">
    <source>
        <dbReference type="Proteomes" id="UP000799423"/>
    </source>
</evidence>
<organism evidence="2 3">
    <name type="scientific">Plenodomus tracheiphilus IPT5</name>
    <dbReference type="NCBI Taxonomy" id="1408161"/>
    <lineage>
        <taxon>Eukaryota</taxon>
        <taxon>Fungi</taxon>
        <taxon>Dikarya</taxon>
        <taxon>Ascomycota</taxon>
        <taxon>Pezizomycotina</taxon>
        <taxon>Dothideomycetes</taxon>
        <taxon>Pleosporomycetidae</taxon>
        <taxon>Pleosporales</taxon>
        <taxon>Pleosporineae</taxon>
        <taxon>Leptosphaeriaceae</taxon>
        <taxon>Plenodomus</taxon>
    </lineage>
</organism>
<keyword evidence="3" id="KW-1185">Reference proteome</keyword>
<accession>A0A6A7BJ63</accession>
<reference evidence="2" key="1">
    <citation type="submission" date="2020-01" db="EMBL/GenBank/DDBJ databases">
        <authorList>
            <consortium name="DOE Joint Genome Institute"/>
            <person name="Haridas S."/>
            <person name="Albert R."/>
            <person name="Binder M."/>
            <person name="Bloem J."/>
            <person name="Labutti K."/>
            <person name="Salamov A."/>
            <person name="Andreopoulos B."/>
            <person name="Baker S.E."/>
            <person name="Barry K."/>
            <person name="Bills G."/>
            <person name="Bluhm B.H."/>
            <person name="Cannon C."/>
            <person name="Castanera R."/>
            <person name="Culley D.E."/>
            <person name="Daum C."/>
            <person name="Ezra D."/>
            <person name="Gonzalez J.B."/>
            <person name="Henrissat B."/>
            <person name="Kuo A."/>
            <person name="Liang C."/>
            <person name="Lipzen A."/>
            <person name="Lutzoni F."/>
            <person name="Magnuson J."/>
            <person name="Mondo S."/>
            <person name="Nolan M."/>
            <person name="Ohm R."/>
            <person name="Pangilinan J."/>
            <person name="Park H.-J."/>
            <person name="Ramirez L."/>
            <person name="Alfaro M."/>
            <person name="Sun H."/>
            <person name="Tritt A."/>
            <person name="Yoshinaga Y."/>
            <person name="Zwiers L.-H."/>
            <person name="Turgeon B.G."/>
            <person name="Goodwin S.B."/>
            <person name="Spatafora J.W."/>
            <person name="Crous P.W."/>
            <person name="Grigoriev I.V."/>
        </authorList>
    </citation>
    <scope>NUCLEOTIDE SEQUENCE</scope>
    <source>
        <strain evidence="2">IPT5</strain>
    </source>
</reference>
<dbReference type="Proteomes" id="UP000799423">
    <property type="component" value="Unassembled WGS sequence"/>
</dbReference>
<protein>
    <submittedName>
        <fullName evidence="2">Uncharacterized protein</fullName>
    </submittedName>
</protein>